<sequence>MWPSATFAIFNELFQKDFRLGQKVTNFLVVKRRRKLSEFSRQELIFLTQPWMCLVDVLLLGVCFIANPDMPLMVYSAIPTSAQTGITFFVLLIQEVIPVVSLTTTSIFTIGMEIMFCIKVNSTLGNQVTLLRSRLKQNQMSRLRYFLCHLGRNMEILKNELLIATEKVGFSKKNEKIMKRYIISIPNIRIQGGFIKFDRKSSLCFVDFVTKSLAAVLITF</sequence>
<proteinExistence type="predicted"/>
<gene>
    <name evidence="2" type="ORF">AFUS01_LOCUS21826</name>
</gene>
<feature type="transmembrane region" description="Helical" evidence="1">
    <location>
        <begin position="44"/>
        <end position="67"/>
    </location>
</feature>
<organism evidence="2 3">
    <name type="scientific">Allacma fusca</name>
    <dbReference type="NCBI Taxonomy" id="39272"/>
    <lineage>
        <taxon>Eukaryota</taxon>
        <taxon>Metazoa</taxon>
        <taxon>Ecdysozoa</taxon>
        <taxon>Arthropoda</taxon>
        <taxon>Hexapoda</taxon>
        <taxon>Collembola</taxon>
        <taxon>Symphypleona</taxon>
        <taxon>Sminthuridae</taxon>
        <taxon>Allacma</taxon>
    </lineage>
</organism>
<dbReference type="Proteomes" id="UP000708208">
    <property type="component" value="Unassembled WGS sequence"/>
</dbReference>
<keyword evidence="1" id="KW-0812">Transmembrane</keyword>
<feature type="transmembrane region" description="Helical" evidence="1">
    <location>
        <begin position="87"/>
        <end position="110"/>
    </location>
</feature>
<evidence type="ECO:0000313" key="3">
    <source>
        <dbReference type="Proteomes" id="UP000708208"/>
    </source>
</evidence>
<keyword evidence="3" id="KW-1185">Reference proteome</keyword>
<name>A0A8J2KDY8_9HEXA</name>
<evidence type="ECO:0000313" key="2">
    <source>
        <dbReference type="EMBL" id="CAG7733381.1"/>
    </source>
</evidence>
<evidence type="ECO:0000256" key="1">
    <source>
        <dbReference type="SAM" id="Phobius"/>
    </source>
</evidence>
<reference evidence="2" key="1">
    <citation type="submission" date="2021-06" db="EMBL/GenBank/DDBJ databases">
        <authorList>
            <person name="Hodson N. C."/>
            <person name="Mongue J. A."/>
            <person name="Jaron S. K."/>
        </authorList>
    </citation>
    <scope>NUCLEOTIDE SEQUENCE</scope>
</reference>
<accession>A0A8J2KDY8</accession>
<dbReference type="AlphaFoldDB" id="A0A8J2KDY8"/>
<keyword evidence="1" id="KW-1133">Transmembrane helix</keyword>
<comment type="caution">
    <text evidence="2">The sequence shown here is derived from an EMBL/GenBank/DDBJ whole genome shotgun (WGS) entry which is preliminary data.</text>
</comment>
<dbReference type="EMBL" id="CAJVCH010247985">
    <property type="protein sequence ID" value="CAG7733381.1"/>
    <property type="molecule type" value="Genomic_DNA"/>
</dbReference>
<protein>
    <submittedName>
        <fullName evidence="2">Uncharacterized protein</fullName>
    </submittedName>
</protein>
<keyword evidence="1" id="KW-0472">Membrane</keyword>